<proteinExistence type="predicted"/>
<accession>A0A1A9GR39</accession>
<evidence type="ECO:0000313" key="2">
    <source>
        <dbReference type="Proteomes" id="UP000077868"/>
    </source>
</evidence>
<gene>
    <name evidence="1" type="ORF">I601_3678</name>
</gene>
<reference evidence="1 2" key="1">
    <citation type="submission" date="2016-03" db="EMBL/GenBank/DDBJ databases">
        <title>Complete genome sequence of a soil Actinobacterium, Nocardioides dokdonensis FR1436.</title>
        <authorList>
            <person name="Kwon S.-K."/>
            <person name="Kim K."/>
            <person name="Kim J.F."/>
        </authorList>
    </citation>
    <scope>NUCLEOTIDE SEQUENCE [LARGE SCALE GENOMIC DNA]</scope>
    <source>
        <strain evidence="1 2">FR1436</strain>
    </source>
</reference>
<dbReference type="RefSeq" id="WP_068112905.1">
    <property type="nucleotide sequence ID" value="NZ_CP015079.1"/>
</dbReference>
<dbReference type="Proteomes" id="UP000077868">
    <property type="component" value="Chromosome"/>
</dbReference>
<dbReference type="PATRIC" id="fig|1300347.3.peg.3688"/>
<organism evidence="1 2">
    <name type="scientific">Nocardioides dokdonensis FR1436</name>
    <dbReference type="NCBI Taxonomy" id="1300347"/>
    <lineage>
        <taxon>Bacteria</taxon>
        <taxon>Bacillati</taxon>
        <taxon>Actinomycetota</taxon>
        <taxon>Actinomycetes</taxon>
        <taxon>Propionibacteriales</taxon>
        <taxon>Nocardioidaceae</taxon>
        <taxon>Nocardioides</taxon>
    </lineage>
</organism>
<protein>
    <submittedName>
        <fullName evidence="1">Uncharacterized protein</fullName>
    </submittedName>
</protein>
<name>A0A1A9GR39_9ACTN</name>
<sequence length="63" mass="7133">MAGWTWAPYPRWQFSNTSDDIRDLCCWALDLVDVAWRRSSTTTISVSTRAGVARLDELVGLKS</sequence>
<keyword evidence="2" id="KW-1185">Reference proteome</keyword>
<dbReference type="AlphaFoldDB" id="A0A1A9GR39"/>
<dbReference type="EMBL" id="CP015079">
    <property type="protein sequence ID" value="ANH40083.1"/>
    <property type="molecule type" value="Genomic_DNA"/>
</dbReference>
<evidence type="ECO:0000313" key="1">
    <source>
        <dbReference type="EMBL" id="ANH40083.1"/>
    </source>
</evidence>
<dbReference type="KEGG" id="ndk:I601_3678"/>